<organism evidence="1 2">
    <name type="scientific">Mycolicibacterium brumae</name>
    <dbReference type="NCBI Taxonomy" id="85968"/>
    <lineage>
        <taxon>Bacteria</taxon>
        <taxon>Bacillati</taxon>
        <taxon>Actinomycetota</taxon>
        <taxon>Actinomycetes</taxon>
        <taxon>Mycobacteriales</taxon>
        <taxon>Mycobacteriaceae</taxon>
        <taxon>Mycolicibacterium</taxon>
    </lineage>
</organism>
<keyword evidence="2" id="KW-1185">Reference proteome</keyword>
<evidence type="ECO:0000313" key="1">
    <source>
        <dbReference type="EMBL" id="PIB73115.1"/>
    </source>
</evidence>
<name>A0A2G5P481_9MYCO</name>
<proteinExistence type="predicted"/>
<sequence length="277" mass="30047">MAVSDLDTARAVVADLAAASSVSYPGLEWAVGVARGPSGVPEFWIVSNEGASYIPAGVYVPRTMPLVRGMDPDFDARWFGWFDPAETVWRSITSRGLTVSAIATTWSTPGERVTENVPALAAGVLGLEGGPPAAEAAQPARNRSHRLETLSDSIWFQLQQAERTEMEEYCRALIERIAFAEPALSSTAQDIARTIAAGRWPTADEWAALQEEYQRAQLMAGAQRPGLLGIEDPEQLVAYQADFMICRRLEALLAWERGDLADLLYAALVGGVDLSNH</sequence>
<reference evidence="1 2" key="1">
    <citation type="journal article" date="2017" name="Infect. Genet. Evol.">
        <title>The new phylogeny of the genus Mycobacterium: The old and the news.</title>
        <authorList>
            <person name="Tortoli E."/>
            <person name="Fedrizzi T."/>
            <person name="Meehan C.J."/>
            <person name="Trovato A."/>
            <person name="Grottola A."/>
            <person name="Giacobazzi E."/>
            <person name="Serpini G.F."/>
            <person name="Tagliazucchi S."/>
            <person name="Fabio A."/>
            <person name="Bettua C."/>
            <person name="Bertorelli R."/>
            <person name="Frascaro F."/>
            <person name="De Sanctis V."/>
            <person name="Pecorari M."/>
            <person name="Jousson O."/>
            <person name="Segata N."/>
            <person name="Cirillo D.M."/>
        </authorList>
    </citation>
    <scope>NUCLEOTIDE SEQUENCE [LARGE SCALE GENOMIC DNA]</scope>
    <source>
        <strain evidence="1 2">CIP1034565</strain>
    </source>
</reference>
<comment type="caution">
    <text evidence="1">The sequence shown here is derived from an EMBL/GenBank/DDBJ whole genome shotgun (WGS) entry which is preliminary data.</text>
</comment>
<dbReference type="OrthoDB" id="4773081at2"/>
<evidence type="ECO:0000313" key="2">
    <source>
        <dbReference type="Proteomes" id="UP000230551"/>
    </source>
</evidence>
<dbReference type="Proteomes" id="UP000230551">
    <property type="component" value="Unassembled WGS sequence"/>
</dbReference>
<gene>
    <name evidence="1" type="ORF">CQY22_018220</name>
</gene>
<dbReference type="EMBL" id="PDCN02000042">
    <property type="protein sequence ID" value="PIB73115.1"/>
    <property type="molecule type" value="Genomic_DNA"/>
</dbReference>
<protein>
    <submittedName>
        <fullName evidence="1">Chemotaxis protein</fullName>
    </submittedName>
</protein>
<dbReference type="AlphaFoldDB" id="A0A2G5P481"/>
<accession>A0A2G5P481</accession>